<protein>
    <submittedName>
        <fullName evidence="2">Uncharacterized protein</fullName>
    </submittedName>
</protein>
<sequence>QHLHLLPTELWATSRTCRTAIRTLTLTSPLRTSLLLLARCKSLPRRPRRRTREAFTLPATAWVAARAPTETGSTAKIRNRRQRPTTARSRARRERRRTQASIGTF</sequence>
<name>A0A0G4LJL0_VERLO</name>
<dbReference type="EMBL" id="CVQH01013714">
    <property type="protein sequence ID" value="CRK22203.1"/>
    <property type="molecule type" value="Genomic_DNA"/>
</dbReference>
<evidence type="ECO:0000313" key="2">
    <source>
        <dbReference type="EMBL" id="CRK22203.1"/>
    </source>
</evidence>
<reference evidence="3" key="1">
    <citation type="submission" date="2015-05" db="EMBL/GenBank/DDBJ databases">
        <authorList>
            <person name="Fogelqvist Johan"/>
        </authorList>
    </citation>
    <scope>NUCLEOTIDE SEQUENCE [LARGE SCALE GENOMIC DNA]</scope>
</reference>
<dbReference type="AlphaFoldDB" id="A0A0G4LJL0"/>
<gene>
    <name evidence="2" type="ORF">BN1708_017930</name>
</gene>
<accession>A0A0G4LJL0</accession>
<organism evidence="2 3">
    <name type="scientific">Verticillium longisporum</name>
    <name type="common">Verticillium dahliae var. longisporum</name>
    <dbReference type="NCBI Taxonomy" id="100787"/>
    <lineage>
        <taxon>Eukaryota</taxon>
        <taxon>Fungi</taxon>
        <taxon>Dikarya</taxon>
        <taxon>Ascomycota</taxon>
        <taxon>Pezizomycotina</taxon>
        <taxon>Sordariomycetes</taxon>
        <taxon>Hypocreomycetidae</taxon>
        <taxon>Glomerellales</taxon>
        <taxon>Plectosphaerellaceae</taxon>
        <taxon>Verticillium</taxon>
    </lineage>
</organism>
<keyword evidence="3" id="KW-1185">Reference proteome</keyword>
<feature type="region of interest" description="Disordered" evidence="1">
    <location>
        <begin position="66"/>
        <end position="105"/>
    </location>
</feature>
<proteinExistence type="predicted"/>
<evidence type="ECO:0000313" key="3">
    <source>
        <dbReference type="Proteomes" id="UP000044602"/>
    </source>
</evidence>
<feature type="non-terminal residue" evidence="2">
    <location>
        <position position="105"/>
    </location>
</feature>
<feature type="compositionally biased region" description="Basic residues" evidence="1">
    <location>
        <begin position="77"/>
        <end position="98"/>
    </location>
</feature>
<dbReference type="Proteomes" id="UP000044602">
    <property type="component" value="Unassembled WGS sequence"/>
</dbReference>
<feature type="non-terminal residue" evidence="2">
    <location>
        <position position="1"/>
    </location>
</feature>
<evidence type="ECO:0000256" key="1">
    <source>
        <dbReference type="SAM" id="MobiDB-lite"/>
    </source>
</evidence>